<dbReference type="PANTHER" id="PTHR24096">
    <property type="entry name" value="LONG-CHAIN-FATTY-ACID--COA LIGASE"/>
    <property type="match status" value="1"/>
</dbReference>
<name>A0A7J0HDF1_9ERIC</name>
<sequence length="549" mass="59947">MANSNTNHSSSSSIDPNSGFCTETKIYHSLRPHAPLPSETASLSITDYVFSLLCQNSPPPETAALVDAATGRRIPYHDLVIRTEALAAYLHHRVGLARGDSAFVLSPNSIHLPILYLSLFSLGVIASPSNPINSEPEVSRQIELCKPVIAFATANTAHKVTSIRTILLDSAEFESMMTTRTGRTPRVNISQSDTAAILYSSGTSGNFKGVELTHRNFISSLAGTQACRPVRPSPAVILCAVPYFHMYGFIYCVRAVAMGDGLVTMGRFDLRLMIKAIGDFRVSHLALAPPVVVAMVKEGDFMDGYDLSSLEAVVSGGAPLPIAVVERFKKRFPKVQLTQAYGLTESTGGFTRMMGTNESRRFGASGRLVPYCQAKIVDVETGIGLPPLKQGELWARGPTIMKGYVNDKEATAMILDSEGWLRTGDICYFDSEGFVYVVDRLKELIKYKGYQIAPVELENLIQNHPDVIDAAVVPYPDEEAGQVPMAFVVRRPQSTIDETEVKDFVARQVAPYKKIRRVSFISSIPRNAPGKVLRKELIKLALSGVSSKI</sequence>
<dbReference type="PANTHER" id="PTHR24096:SF362">
    <property type="entry name" value="4-COUMARATE--COA LIGASE-LIKE 9"/>
    <property type="match status" value="1"/>
</dbReference>
<evidence type="ECO:0000259" key="3">
    <source>
        <dbReference type="Pfam" id="PF00501"/>
    </source>
</evidence>
<dbReference type="InterPro" id="IPR025110">
    <property type="entry name" value="AMP-bd_C"/>
</dbReference>
<organism evidence="5 6">
    <name type="scientific">Actinidia rufa</name>
    <dbReference type="NCBI Taxonomy" id="165716"/>
    <lineage>
        <taxon>Eukaryota</taxon>
        <taxon>Viridiplantae</taxon>
        <taxon>Streptophyta</taxon>
        <taxon>Embryophyta</taxon>
        <taxon>Tracheophyta</taxon>
        <taxon>Spermatophyta</taxon>
        <taxon>Magnoliopsida</taxon>
        <taxon>eudicotyledons</taxon>
        <taxon>Gunneridae</taxon>
        <taxon>Pentapetalae</taxon>
        <taxon>asterids</taxon>
        <taxon>Ericales</taxon>
        <taxon>Actinidiaceae</taxon>
        <taxon>Actinidia</taxon>
    </lineage>
</organism>
<dbReference type="EMBL" id="BJWL01000029">
    <property type="protein sequence ID" value="GFZ21160.1"/>
    <property type="molecule type" value="Genomic_DNA"/>
</dbReference>
<comment type="caution">
    <text evidence="5">The sequence shown here is derived from an EMBL/GenBank/DDBJ whole genome shotgun (WGS) entry which is preliminary data.</text>
</comment>
<keyword evidence="2 5" id="KW-0436">Ligase</keyword>
<dbReference type="Gene3D" id="3.30.300.30">
    <property type="match status" value="1"/>
</dbReference>
<dbReference type="InterPro" id="IPR045851">
    <property type="entry name" value="AMP-bd_C_sf"/>
</dbReference>
<dbReference type="Gene3D" id="3.40.50.12780">
    <property type="entry name" value="N-terminal domain of ligase-like"/>
    <property type="match status" value="1"/>
</dbReference>
<reference evidence="5 6" key="1">
    <citation type="submission" date="2019-07" db="EMBL/GenBank/DDBJ databases">
        <title>De Novo Assembly of kiwifruit Actinidia rufa.</title>
        <authorList>
            <person name="Sugita-Konishi S."/>
            <person name="Sato K."/>
            <person name="Mori E."/>
            <person name="Abe Y."/>
            <person name="Kisaki G."/>
            <person name="Hamano K."/>
            <person name="Suezawa K."/>
            <person name="Otani M."/>
            <person name="Fukuda T."/>
            <person name="Manabe T."/>
            <person name="Gomi K."/>
            <person name="Tabuchi M."/>
            <person name="Akimitsu K."/>
            <person name="Kataoka I."/>
        </authorList>
    </citation>
    <scope>NUCLEOTIDE SEQUENCE [LARGE SCALE GENOMIC DNA]</scope>
    <source>
        <strain evidence="6">cv. Fuchu</strain>
    </source>
</reference>
<comment type="similarity">
    <text evidence="1">Belongs to the ATP-dependent AMP-binding enzyme family.</text>
</comment>
<dbReference type="Pfam" id="PF13193">
    <property type="entry name" value="AMP-binding_C"/>
    <property type="match status" value="1"/>
</dbReference>
<evidence type="ECO:0000259" key="4">
    <source>
        <dbReference type="Pfam" id="PF13193"/>
    </source>
</evidence>
<gene>
    <name evidence="5" type="ORF">Acr_29g0003220</name>
</gene>
<proteinExistence type="inferred from homology"/>
<dbReference type="Pfam" id="PF00501">
    <property type="entry name" value="AMP-binding"/>
    <property type="match status" value="1"/>
</dbReference>
<dbReference type="AlphaFoldDB" id="A0A7J0HDF1"/>
<dbReference type="FunFam" id="3.30.300.30:FF:000007">
    <property type="entry name" value="4-coumarate--CoA ligase 2"/>
    <property type="match status" value="1"/>
</dbReference>
<accession>A0A7J0HDF1</accession>
<dbReference type="InterPro" id="IPR042099">
    <property type="entry name" value="ANL_N_sf"/>
</dbReference>
<dbReference type="SUPFAM" id="SSF56801">
    <property type="entry name" value="Acetyl-CoA synthetase-like"/>
    <property type="match status" value="1"/>
</dbReference>
<dbReference type="CDD" id="cd05904">
    <property type="entry name" value="4CL"/>
    <property type="match status" value="1"/>
</dbReference>
<dbReference type="GO" id="GO:0016405">
    <property type="term" value="F:CoA-ligase activity"/>
    <property type="evidence" value="ECO:0007669"/>
    <property type="project" value="TreeGrafter"/>
</dbReference>
<protein>
    <submittedName>
        <fullName evidence="5">AMP-dependent synthetase and ligase family protein</fullName>
    </submittedName>
</protein>
<dbReference type="Proteomes" id="UP000585474">
    <property type="component" value="Unassembled WGS sequence"/>
</dbReference>
<keyword evidence="6" id="KW-1185">Reference proteome</keyword>
<evidence type="ECO:0000313" key="5">
    <source>
        <dbReference type="EMBL" id="GFZ21160.1"/>
    </source>
</evidence>
<evidence type="ECO:0000256" key="2">
    <source>
        <dbReference type="ARBA" id="ARBA00022598"/>
    </source>
</evidence>
<dbReference type="OrthoDB" id="10253869at2759"/>
<evidence type="ECO:0000313" key="6">
    <source>
        <dbReference type="Proteomes" id="UP000585474"/>
    </source>
</evidence>
<feature type="domain" description="AMP-dependent synthetase/ligase" evidence="3">
    <location>
        <begin position="59"/>
        <end position="404"/>
    </location>
</feature>
<evidence type="ECO:0000256" key="1">
    <source>
        <dbReference type="ARBA" id="ARBA00006432"/>
    </source>
</evidence>
<feature type="domain" description="AMP-binding enzyme C-terminal" evidence="4">
    <location>
        <begin position="456"/>
        <end position="531"/>
    </location>
</feature>
<dbReference type="InterPro" id="IPR000873">
    <property type="entry name" value="AMP-dep_synth/lig_dom"/>
</dbReference>